<dbReference type="InterPro" id="IPR014729">
    <property type="entry name" value="Rossmann-like_a/b/a_fold"/>
</dbReference>
<dbReference type="PANTHER" id="PTHR30336">
    <property type="entry name" value="INNER MEMBRANE PROTEIN, PROBABLE PERMEASE"/>
    <property type="match status" value="1"/>
</dbReference>
<dbReference type="CDD" id="cd06259">
    <property type="entry name" value="YdcF-like"/>
    <property type="match status" value="1"/>
</dbReference>
<dbReference type="PANTHER" id="PTHR30336:SF4">
    <property type="entry name" value="ENVELOPE BIOGENESIS FACTOR ELYC"/>
    <property type="match status" value="1"/>
</dbReference>
<dbReference type="Pfam" id="PF02698">
    <property type="entry name" value="DUF218"/>
    <property type="match status" value="1"/>
</dbReference>
<feature type="transmembrane region" description="Helical" evidence="1">
    <location>
        <begin position="12"/>
        <end position="28"/>
    </location>
</feature>
<comment type="caution">
    <text evidence="3">The sequence shown here is derived from an EMBL/GenBank/DDBJ whole genome shotgun (WGS) entry which is preliminary data.</text>
</comment>
<dbReference type="Proteomes" id="UP001651050">
    <property type="component" value="Unassembled WGS sequence"/>
</dbReference>
<keyword evidence="1" id="KW-0472">Membrane</keyword>
<dbReference type="EMBL" id="JALQCY010000003">
    <property type="protein sequence ID" value="MCK9794101.1"/>
    <property type="molecule type" value="Genomic_DNA"/>
</dbReference>
<name>A0ABT0J3L6_9MICO</name>
<accession>A0ABT0J3L6</accession>
<feature type="transmembrane region" description="Helical" evidence="1">
    <location>
        <begin position="40"/>
        <end position="61"/>
    </location>
</feature>
<feature type="transmembrane region" description="Helical" evidence="1">
    <location>
        <begin position="104"/>
        <end position="128"/>
    </location>
</feature>
<keyword evidence="4" id="KW-1185">Reference proteome</keyword>
<dbReference type="Gene3D" id="3.40.50.620">
    <property type="entry name" value="HUPs"/>
    <property type="match status" value="1"/>
</dbReference>
<proteinExistence type="predicted"/>
<feature type="transmembrane region" description="Helical" evidence="1">
    <location>
        <begin position="326"/>
        <end position="348"/>
    </location>
</feature>
<evidence type="ECO:0000313" key="3">
    <source>
        <dbReference type="EMBL" id="MCK9794101.1"/>
    </source>
</evidence>
<dbReference type="InterPro" id="IPR051599">
    <property type="entry name" value="Cell_Envelope_Assoc"/>
</dbReference>
<feature type="transmembrane region" description="Helical" evidence="1">
    <location>
        <begin position="67"/>
        <end position="92"/>
    </location>
</feature>
<gene>
    <name evidence="3" type="ORF">M1843_10120</name>
</gene>
<dbReference type="RefSeq" id="WP_416343957.1">
    <property type="nucleotide sequence ID" value="NZ_JALQCY010000003.1"/>
</dbReference>
<feature type="domain" description="DUF218" evidence="2">
    <location>
        <begin position="175"/>
        <end position="317"/>
    </location>
</feature>
<reference evidence="3 4" key="1">
    <citation type="submission" date="2022-02" db="EMBL/GenBank/DDBJ databases">
        <title>The car tank lid bacteriome: a reservoir of bacteria with potential in bioremediation of fuel.</title>
        <authorList>
            <person name="Vidal-Verdu A."/>
            <person name="Gomez-Martinez D."/>
            <person name="Latorre-Perez A."/>
            <person name="Pereto J."/>
            <person name="Porcar M."/>
        </authorList>
    </citation>
    <scope>NUCLEOTIDE SEQUENCE [LARGE SCALE GENOMIC DNA]</scope>
    <source>
        <strain evidence="3 4">4D.3</strain>
    </source>
</reference>
<feature type="transmembrane region" description="Helical" evidence="1">
    <location>
        <begin position="134"/>
        <end position="157"/>
    </location>
</feature>
<keyword evidence="1" id="KW-0812">Transmembrane</keyword>
<keyword evidence="1" id="KW-1133">Transmembrane helix</keyword>
<evidence type="ECO:0000256" key="1">
    <source>
        <dbReference type="SAM" id="Phobius"/>
    </source>
</evidence>
<sequence length="351" mass="36700">MNPEVDPTVWSVVVSAVVCGFWAAWLAASLRADRRRLRNGFLLIAVVYTGVGVVGQLAALLPGGATAMGWLSLGLFAVLGLGLLALPVFLVVNGLTMVRRERRSLGNLLSLLVGLAMLAAPFVIAVPVLLRAPWVWGVVVAGVLGTAWLGFVFLGFVAQTLLYRRYAAGVPAHGVIVLGARVVGGRVPPLLAARLTTGRDAAERLGVDGVPVPIVPSGGQGADEDRPEGVAMGQWLTDHGVPADRVLVEDRARTTRENLTLGVAVLREHGTDGPYLLATNDYHAPRAAMEAMDLGLDVHAVGAPTARYFFPSAYLREFVAVLRRGAAVHVVAAVGVLAVAALVTVVAVSGS</sequence>
<evidence type="ECO:0000259" key="2">
    <source>
        <dbReference type="Pfam" id="PF02698"/>
    </source>
</evidence>
<dbReference type="InterPro" id="IPR003848">
    <property type="entry name" value="DUF218"/>
</dbReference>
<evidence type="ECO:0000313" key="4">
    <source>
        <dbReference type="Proteomes" id="UP001651050"/>
    </source>
</evidence>
<organism evidence="3 4">
    <name type="scientific">Isoptericola peretonis</name>
    <dbReference type="NCBI Taxonomy" id="2918523"/>
    <lineage>
        <taxon>Bacteria</taxon>
        <taxon>Bacillati</taxon>
        <taxon>Actinomycetota</taxon>
        <taxon>Actinomycetes</taxon>
        <taxon>Micrococcales</taxon>
        <taxon>Promicromonosporaceae</taxon>
        <taxon>Isoptericola</taxon>
    </lineage>
</organism>
<protein>
    <submittedName>
        <fullName evidence="3">YdcF family protein</fullName>
    </submittedName>
</protein>